<gene>
    <name evidence="2" type="ORF">ABC228_11420</name>
</gene>
<protein>
    <submittedName>
        <fullName evidence="2">DNA-deoxyinosine glycosylase</fullName>
        <ecNumber evidence="2">3.2.2.15</ecNumber>
    </submittedName>
</protein>
<keyword evidence="2" id="KW-0378">Hydrolase</keyword>
<evidence type="ECO:0000259" key="1">
    <source>
        <dbReference type="SMART" id="SM00986"/>
    </source>
</evidence>
<dbReference type="InterPro" id="IPR005122">
    <property type="entry name" value="Uracil-DNA_glycosylase-like"/>
</dbReference>
<evidence type="ECO:0000313" key="2">
    <source>
        <dbReference type="EMBL" id="MEN2767801.1"/>
    </source>
</evidence>
<dbReference type="NCBIfam" id="TIGR04274">
    <property type="entry name" value="hypoxanDNAglyco"/>
    <property type="match status" value="1"/>
</dbReference>
<keyword evidence="2" id="KW-0326">Glycosidase</keyword>
<organism evidence="2 3">
    <name type="scientific">Ornithinibacillus xuwenensis</name>
    <dbReference type="NCBI Taxonomy" id="3144668"/>
    <lineage>
        <taxon>Bacteria</taxon>
        <taxon>Bacillati</taxon>
        <taxon>Bacillota</taxon>
        <taxon>Bacilli</taxon>
        <taxon>Bacillales</taxon>
        <taxon>Bacillaceae</taxon>
        <taxon>Ornithinibacillus</taxon>
    </lineage>
</organism>
<name>A0ABU9XHQ6_9BACI</name>
<dbReference type="Gene3D" id="3.40.470.10">
    <property type="entry name" value="Uracil-DNA glycosylase-like domain"/>
    <property type="match status" value="1"/>
</dbReference>
<reference evidence="2 3" key="1">
    <citation type="submission" date="2024-05" db="EMBL/GenBank/DDBJ databases">
        <authorList>
            <person name="Haq I."/>
            <person name="Ullah Z."/>
            <person name="Ahmad R."/>
            <person name="Li M."/>
            <person name="Tong Y."/>
        </authorList>
    </citation>
    <scope>NUCLEOTIDE SEQUENCE [LARGE SCALE GENOMIC DNA]</scope>
    <source>
        <strain evidence="2 3">16A2E</strain>
    </source>
</reference>
<dbReference type="SUPFAM" id="SSF52141">
    <property type="entry name" value="Uracil-DNA glycosylase-like"/>
    <property type="match status" value="1"/>
</dbReference>
<sequence length="170" mass="19570">MSERIVGLPPIITKQSTVLILGSMPSVLSLDQQEYYGNPRNHFWRIIYGVFQKDEDEEYISKIAFIREHSIALWDTIGTCYREGSLDSAIRDEEPNDIPGLIKKYPNLRLIACNGTKAYNTLRKYFSPEDLGEVTVVKLPSSSPIPGRFNKTLPEKIEDWNMILKYLEEK</sequence>
<comment type="caution">
    <text evidence="2">The sequence shown here is derived from an EMBL/GenBank/DDBJ whole genome shotgun (WGS) entry which is preliminary data.</text>
</comment>
<dbReference type="EC" id="3.2.2.15" evidence="2"/>
<dbReference type="SMART" id="SM00987">
    <property type="entry name" value="UreE_C"/>
    <property type="match status" value="1"/>
</dbReference>
<dbReference type="RefSeq" id="WP_345825268.1">
    <property type="nucleotide sequence ID" value="NZ_JBDIML010000003.1"/>
</dbReference>
<dbReference type="SMART" id="SM00986">
    <property type="entry name" value="UDG"/>
    <property type="match status" value="1"/>
</dbReference>
<accession>A0ABU9XHQ6</accession>
<dbReference type="EMBL" id="JBDIML010000003">
    <property type="protein sequence ID" value="MEN2767801.1"/>
    <property type="molecule type" value="Genomic_DNA"/>
</dbReference>
<dbReference type="InterPro" id="IPR036895">
    <property type="entry name" value="Uracil-DNA_glycosylase-like_sf"/>
</dbReference>
<keyword evidence="3" id="KW-1185">Reference proteome</keyword>
<dbReference type="Pfam" id="PF03167">
    <property type="entry name" value="UDG"/>
    <property type="match status" value="1"/>
</dbReference>
<evidence type="ECO:0000313" key="3">
    <source>
        <dbReference type="Proteomes" id="UP001444625"/>
    </source>
</evidence>
<dbReference type="CDD" id="cd10032">
    <property type="entry name" value="UDG-F6_HDG"/>
    <property type="match status" value="1"/>
</dbReference>
<proteinExistence type="predicted"/>
<feature type="domain" description="Uracil-DNA glycosylase-like" evidence="1">
    <location>
        <begin position="9"/>
        <end position="164"/>
    </location>
</feature>
<dbReference type="InterPro" id="IPR026353">
    <property type="entry name" value="Hypoxan-DNA_Glyclase"/>
</dbReference>
<dbReference type="Proteomes" id="UP001444625">
    <property type="component" value="Unassembled WGS sequence"/>
</dbReference>
<dbReference type="GO" id="GO:0033958">
    <property type="term" value="F:DNA-deoxyinosine glycosylase activity"/>
    <property type="evidence" value="ECO:0007669"/>
    <property type="project" value="UniProtKB-EC"/>
</dbReference>